<gene>
    <name evidence="4" type="ORF">MSYG_0670</name>
</gene>
<dbReference type="STRING" id="1230383.M5E6L1"/>
<dbReference type="AlphaFoldDB" id="M5E6L1"/>
<dbReference type="GO" id="GO:0051082">
    <property type="term" value="F:unfolded protein binding"/>
    <property type="evidence" value="ECO:0007669"/>
    <property type="project" value="TreeGrafter"/>
</dbReference>
<protein>
    <recommendedName>
        <fullName evidence="3">SYO1-like TPR repeats domain-containing protein</fullName>
    </recommendedName>
</protein>
<dbReference type="PANTHER" id="PTHR13347:SF1">
    <property type="entry name" value="HEAT REPEAT-CONTAINING PROTEIN 3"/>
    <property type="match status" value="1"/>
</dbReference>
<dbReference type="InterPro" id="IPR052616">
    <property type="entry name" value="SYO1-like"/>
</dbReference>
<dbReference type="InterPro" id="IPR016024">
    <property type="entry name" value="ARM-type_fold"/>
</dbReference>
<evidence type="ECO:0000313" key="4">
    <source>
        <dbReference type="EMBL" id="SHO76332.1"/>
    </source>
</evidence>
<proteinExistence type="inferred from homology"/>
<dbReference type="Gene3D" id="1.25.10.10">
    <property type="entry name" value="Leucine-rich Repeat Variant"/>
    <property type="match status" value="1"/>
</dbReference>
<feature type="compositionally biased region" description="Basic residues" evidence="2">
    <location>
        <begin position="11"/>
        <end position="21"/>
    </location>
</feature>
<evidence type="ECO:0000256" key="1">
    <source>
        <dbReference type="ARBA" id="ARBA00049983"/>
    </source>
</evidence>
<dbReference type="Pfam" id="PF25567">
    <property type="entry name" value="TPR_SYO1"/>
    <property type="match status" value="1"/>
</dbReference>
<name>M5E6L1_MALS4</name>
<dbReference type="InterPro" id="IPR057990">
    <property type="entry name" value="TPR_SYO1"/>
</dbReference>
<sequence length="799" mass="85055">MPKVRPVVGRRAQRAQRHNPLHRPQIEVQTASVEQVVPALAKLGTGPDAPPVDTGDKVWALASVSTLLADDHEPHRRLLLAHQVVGRVLYALESDTNLEVRREASGALRNLCLSSRSTDTLGELANKRAVEIVLQVLRWAALGLQSHERRLERTRAPLLAERERLRTKPVEQMNRKERRLAAKLAQGRVPDTAADAMADFDGDDAQGTLDFHGWGADADASLAGMGSAAAQCLVEMCESLVTVLTCFCEASDKLLARVLQWDWHEPRGTALAGEALCAWLCQALHLGVHAASGAPSAADPACVVPQIALGIASAQALSAITDEEGMAQALAGLGPGPGRAPMPSPAQLRDARERGAARLAILADASALLQRDAAPRPAMLGAAAGGVLVNVLRNARNDAEDAPAVRSEPLSAFVHEALLQQLVTLLAPASVDSVKDDAVALLEMCLELVADLASVLGTPLDTVHSGTALASVPVTEEGGLGDWVVARCMRSTLVETLLRLATPHESSAAESPGAARRAIETRALAALQNLLLRLAHFAPPPPSQWPEDDEEMLQRIALWRAWFGTSYLDGADPAQSASDMGTMLRTLWDQVFAIAAHWASVDSVANAAPGTSDMDVSVAQDGLAMVDAGLGALWAMARVLEGQLPLTQDDEAAPWVSALAAAYDSAQDASVRVKSIGTLACLARSQYYRVHGASAPPPVYERVYAELASFWLQVAAHVPDADTLTAVLNAIVDTYANEMAPWDGVYAQVHMQSKLKALVPSLSAIAKRVDRHADGPLYAAAMESVQNLRAFLDYRASLR</sequence>
<comment type="similarity">
    <text evidence="1">Belongs to the nuclear import and ribosome assembly adapter family.</text>
</comment>
<dbReference type="GO" id="GO:0006606">
    <property type="term" value="P:protein import into nucleus"/>
    <property type="evidence" value="ECO:0007669"/>
    <property type="project" value="TreeGrafter"/>
</dbReference>
<dbReference type="Proteomes" id="UP000186303">
    <property type="component" value="Chromosome 1"/>
</dbReference>
<dbReference type="OMA" id="WCLCESG"/>
<dbReference type="GO" id="GO:0042273">
    <property type="term" value="P:ribosomal large subunit biogenesis"/>
    <property type="evidence" value="ECO:0007669"/>
    <property type="project" value="TreeGrafter"/>
</dbReference>
<keyword evidence="5" id="KW-1185">Reference proteome</keyword>
<reference evidence="5" key="1">
    <citation type="journal article" date="2017" name="Nucleic Acids Res.">
        <title>Proteogenomics produces comprehensive and highly accurate protein-coding gene annotation in a complete genome assembly of Malassezia sympodialis.</title>
        <authorList>
            <person name="Zhu Y."/>
            <person name="Engstroem P.G."/>
            <person name="Tellgren-Roth C."/>
            <person name="Baudo C.D."/>
            <person name="Kennell J.C."/>
            <person name="Sun S."/>
            <person name="Billmyre R.B."/>
            <person name="Schroeder M.S."/>
            <person name="Andersson A."/>
            <person name="Holm T."/>
            <person name="Sigurgeirsson B."/>
            <person name="Wu G."/>
            <person name="Sankaranarayanan S.R."/>
            <person name="Siddharthan R."/>
            <person name="Sanyal K."/>
            <person name="Lundeberg J."/>
            <person name="Nystedt B."/>
            <person name="Boekhout T."/>
            <person name="Dawson T.L. Jr."/>
            <person name="Heitman J."/>
            <person name="Scheynius A."/>
            <person name="Lehtioe J."/>
        </authorList>
    </citation>
    <scope>NUCLEOTIDE SEQUENCE [LARGE SCALE GENOMIC DNA]</scope>
    <source>
        <strain evidence="5">ATCC 42132</strain>
    </source>
</reference>
<accession>M5E6L1</accession>
<evidence type="ECO:0000259" key="3">
    <source>
        <dbReference type="Pfam" id="PF25567"/>
    </source>
</evidence>
<feature type="domain" description="SYO1-like TPR repeats" evidence="3">
    <location>
        <begin position="518"/>
        <end position="797"/>
    </location>
</feature>
<dbReference type="InterPro" id="IPR011989">
    <property type="entry name" value="ARM-like"/>
</dbReference>
<dbReference type="RefSeq" id="XP_018739388.1">
    <property type="nucleotide sequence ID" value="XM_018885856.1"/>
</dbReference>
<dbReference type="KEGG" id="msym:MSY001_0772"/>
<dbReference type="OrthoDB" id="288703at2759"/>
<organism evidence="4 5">
    <name type="scientific">Malassezia sympodialis (strain ATCC 42132)</name>
    <name type="common">Atopic eczema-associated yeast</name>
    <dbReference type="NCBI Taxonomy" id="1230383"/>
    <lineage>
        <taxon>Eukaryota</taxon>
        <taxon>Fungi</taxon>
        <taxon>Dikarya</taxon>
        <taxon>Basidiomycota</taxon>
        <taxon>Ustilaginomycotina</taxon>
        <taxon>Malasseziomycetes</taxon>
        <taxon>Malasseziales</taxon>
        <taxon>Malasseziaceae</taxon>
        <taxon>Malassezia</taxon>
    </lineage>
</organism>
<dbReference type="PANTHER" id="PTHR13347">
    <property type="entry name" value="HEAT REPEAT-CONTAINING PROTEIN 3"/>
    <property type="match status" value="1"/>
</dbReference>
<evidence type="ECO:0000313" key="5">
    <source>
        <dbReference type="Proteomes" id="UP000186303"/>
    </source>
</evidence>
<dbReference type="HOGENOM" id="CLU_351983_0_0_1"/>
<dbReference type="EMBL" id="LT671821">
    <property type="protein sequence ID" value="SHO76332.1"/>
    <property type="molecule type" value="Genomic_DNA"/>
</dbReference>
<feature type="region of interest" description="Disordered" evidence="2">
    <location>
        <begin position="1"/>
        <end position="23"/>
    </location>
</feature>
<dbReference type="VEuPathDB" id="FungiDB:MSYG_0670"/>
<dbReference type="SUPFAM" id="SSF48371">
    <property type="entry name" value="ARM repeat"/>
    <property type="match status" value="1"/>
</dbReference>
<evidence type="ECO:0000256" key="2">
    <source>
        <dbReference type="SAM" id="MobiDB-lite"/>
    </source>
</evidence>